<dbReference type="Proteomes" id="UP000518206">
    <property type="component" value="Unassembled WGS sequence"/>
</dbReference>
<evidence type="ECO:0000256" key="5">
    <source>
        <dbReference type="SAM" id="Phobius"/>
    </source>
</evidence>
<dbReference type="RefSeq" id="WP_183296947.1">
    <property type="nucleotide sequence ID" value="NZ_JACHVX010000004.1"/>
</dbReference>
<evidence type="ECO:0000256" key="6">
    <source>
        <dbReference type="SAM" id="SignalP"/>
    </source>
</evidence>
<evidence type="ECO:0000256" key="3">
    <source>
        <dbReference type="ARBA" id="ARBA00022729"/>
    </source>
</evidence>
<keyword evidence="3 6" id="KW-0732">Signal</keyword>
<keyword evidence="5" id="KW-0472">Membrane</keyword>
<dbReference type="EMBL" id="JACHVX010000004">
    <property type="protein sequence ID" value="MBB2924167.1"/>
    <property type="molecule type" value="Genomic_DNA"/>
</dbReference>
<dbReference type="NCBIfam" id="TIGR01167">
    <property type="entry name" value="LPXTG_anchor"/>
    <property type="match status" value="1"/>
</dbReference>
<feature type="domain" description="Gram-positive cocci surface proteins LPxTG" evidence="7">
    <location>
        <begin position="132"/>
        <end position="167"/>
    </location>
</feature>
<keyword evidence="5" id="KW-0812">Transmembrane</keyword>
<gene>
    <name evidence="8" type="ORF">FHR80_003095</name>
</gene>
<keyword evidence="4" id="KW-0572">Peptidoglycan-anchor</keyword>
<name>A0A7W4UHC0_9CELL</name>
<protein>
    <submittedName>
        <fullName evidence="8">LPXTG-motif cell wall-anchored protein</fullName>
    </submittedName>
</protein>
<evidence type="ECO:0000313" key="9">
    <source>
        <dbReference type="Proteomes" id="UP000518206"/>
    </source>
</evidence>
<evidence type="ECO:0000313" key="8">
    <source>
        <dbReference type="EMBL" id="MBB2924167.1"/>
    </source>
</evidence>
<dbReference type="AlphaFoldDB" id="A0A7W4UHC0"/>
<reference evidence="8 9" key="1">
    <citation type="submission" date="2020-08" db="EMBL/GenBank/DDBJ databases">
        <title>The Agave Microbiome: Exploring the role of microbial communities in plant adaptations to desert environments.</title>
        <authorList>
            <person name="Partida-Martinez L.P."/>
        </authorList>
    </citation>
    <scope>NUCLEOTIDE SEQUENCE [LARGE SCALE GENOMIC DNA]</scope>
    <source>
        <strain evidence="8 9">RAS26</strain>
    </source>
</reference>
<dbReference type="InterPro" id="IPR019931">
    <property type="entry name" value="LPXTG_anchor"/>
</dbReference>
<accession>A0A7W4UHC0</accession>
<keyword evidence="5" id="KW-1133">Transmembrane helix</keyword>
<organism evidence="8 9">
    <name type="scientific">Cellulomonas cellasea</name>
    <dbReference type="NCBI Taxonomy" id="43670"/>
    <lineage>
        <taxon>Bacteria</taxon>
        <taxon>Bacillati</taxon>
        <taxon>Actinomycetota</taxon>
        <taxon>Actinomycetes</taxon>
        <taxon>Micrococcales</taxon>
        <taxon>Cellulomonadaceae</taxon>
        <taxon>Cellulomonas</taxon>
    </lineage>
</organism>
<evidence type="ECO:0000256" key="1">
    <source>
        <dbReference type="ARBA" id="ARBA00022512"/>
    </source>
</evidence>
<comment type="caution">
    <text evidence="8">The sequence shown here is derived from an EMBL/GenBank/DDBJ whole genome shotgun (WGS) entry which is preliminary data.</text>
</comment>
<reference evidence="8 9" key="2">
    <citation type="submission" date="2020-08" db="EMBL/GenBank/DDBJ databases">
        <authorList>
            <person name="Partida-Martinez L."/>
            <person name="Huntemann M."/>
            <person name="Clum A."/>
            <person name="Wang J."/>
            <person name="Palaniappan K."/>
            <person name="Ritter S."/>
            <person name="Chen I.-M."/>
            <person name="Stamatis D."/>
            <person name="Reddy T."/>
            <person name="O'Malley R."/>
            <person name="Daum C."/>
            <person name="Shapiro N."/>
            <person name="Ivanova N."/>
            <person name="Kyrpides N."/>
            <person name="Woyke T."/>
        </authorList>
    </citation>
    <scope>NUCLEOTIDE SEQUENCE [LARGE SCALE GENOMIC DNA]</scope>
    <source>
        <strain evidence="8 9">RAS26</strain>
    </source>
</reference>
<dbReference type="Pfam" id="PF00746">
    <property type="entry name" value="Gram_pos_anchor"/>
    <property type="match status" value="1"/>
</dbReference>
<proteinExistence type="predicted"/>
<sequence>MIRRKVLIVAAAAALVLAPSAAFGYGATDYSNLGTVSDSTPAVGQSFTVTVQGPASTPVSLTITSNPASVPDSAITIAGTRTATKTTNAAGTAVFTVTLSQAGSYTLVAADGVSGAVLSTQTVAVAAAGGTGAAALPTTGSDALPLGLGAGALVLAGAGAVVVAKRRRGVTAA</sequence>
<evidence type="ECO:0000256" key="2">
    <source>
        <dbReference type="ARBA" id="ARBA00022525"/>
    </source>
</evidence>
<keyword evidence="1" id="KW-0134">Cell wall</keyword>
<feature type="signal peptide" evidence="6">
    <location>
        <begin position="1"/>
        <end position="24"/>
    </location>
</feature>
<feature type="chain" id="PRO_5031533162" evidence="6">
    <location>
        <begin position="25"/>
        <end position="173"/>
    </location>
</feature>
<evidence type="ECO:0000256" key="4">
    <source>
        <dbReference type="ARBA" id="ARBA00023088"/>
    </source>
</evidence>
<feature type="transmembrane region" description="Helical" evidence="5">
    <location>
        <begin position="143"/>
        <end position="164"/>
    </location>
</feature>
<evidence type="ECO:0000259" key="7">
    <source>
        <dbReference type="Pfam" id="PF00746"/>
    </source>
</evidence>
<keyword evidence="2" id="KW-0964">Secreted</keyword>